<dbReference type="AlphaFoldDB" id="A0A4R4D9H6"/>
<proteinExistence type="predicted"/>
<dbReference type="InterPro" id="IPR027417">
    <property type="entry name" value="P-loop_NTPase"/>
</dbReference>
<protein>
    <submittedName>
        <fullName evidence="2">Aldehyde dehydrogenase</fullName>
    </submittedName>
</protein>
<evidence type="ECO:0000313" key="2">
    <source>
        <dbReference type="EMBL" id="TCZ55784.1"/>
    </source>
</evidence>
<sequence>MPQEVANLARYYTKGTDTPEQRDIAELAEQVATGDLTYSEALNELMRRDGDRGGDYGMETEQRLGQALAKAASRTQDGDMGEAAAQPRRDMHPLVAKGLGIDPEQPLTRQQINALLVGLRTDGEVIEGKHYSTLREYTDPKTGETKEKIPLGSVDFTLTPDKSVSVAWAFAVPAEQAAIYQAHRDAASEAMAYLEAHIAQAKLGHGGKDGSEPGHIGWIEFDHYTARPTLWMEQNGQTERVAVPIAGDPDLHTHFTVMNAVFCESGRVGSLDLGQLDGLIKETGALYQAHLATNLRDRLQASVSLDPDTGMARLDAIPTEVRDHFSKRSQSGENAARAYAASLGLVWDELTPERRTGLLKAGTQGEIPGIDGETRERLKKDDMADFADWHRQADALNWQYRGIETYGPSPPPLSPEERLQKAYETALPWMEAELDKRAVITAPDARTAALRGLIAHGIDTTVDIDRVTERFMEQGVRQQGQRTRLYWQEHDNPRQAKLTTALHVHQEKAFIELATAAAADRTGRLSASEIEHAIQQSGLTFEKAHGRAQRDAIHRLGEGGRIAVLIGAAGMGKTTSLKPLVSAWNARQQDVHGIALAWRQADDLIDAGISRDRTKAYSVFVEAVAKGDVALSRQSVVVVDELSLLGTRQGLELLELQQKHGFRLVMLGDDRQCQSIEAGPVIDLARRALGPDQVPEILTTLRQKSKEEKEIVRLFREGKAAEALALKRADGTAELVPGGQREALARVAALAGERLRANADDERYSLTVSAPTNADAHRLGVAIREERRRLGQIGPDAVKIRAIGNGKETYDMALAAGDKVRLFASTRAEGERGSIGRNGSVLTVLAADAKGMQVRNAKGREGRITWKTLNDGSGRVRLAYGEVMTTHTAQGSTATEHIYAIPSGSKTINGFSAYSSGTRHRRTSFLVVSEGAERSEIAKLRPMNDMRPITKDNAWENVARNFSRQPKKDLAIDFLAKAGAVRKGTARSLQQGLRPAEIRAAKGEPAMMLSQNFAQRNQAEALAPIVAALERTASRQQAVIERVKRLPSAVTYAVQQKLERLRGPVRERGQGQRIGR</sequence>
<dbReference type="EMBL" id="SKBM01000025">
    <property type="protein sequence ID" value="TCZ55784.1"/>
    <property type="molecule type" value="Genomic_DNA"/>
</dbReference>
<dbReference type="InterPro" id="IPR014862">
    <property type="entry name" value="TrwC"/>
</dbReference>
<evidence type="ECO:0000313" key="3">
    <source>
        <dbReference type="Proteomes" id="UP000295023"/>
    </source>
</evidence>
<dbReference type="Gene3D" id="2.30.30.940">
    <property type="match status" value="1"/>
</dbReference>
<dbReference type="Pfam" id="PF08751">
    <property type="entry name" value="TrwC"/>
    <property type="match status" value="1"/>
</dbReference>
<comment type="caution">
    <text evidence="2">The sequence shown here is derived from an EMBL/GenBank/DDBJ whole genome shotgun (WGS) entry which is preliminary data.</text>
</comment>
<name>A0A4R4D9H6_9PROT</name>
<keyword evidence="3" id="KW-1185">Reference proteome</keyword>
<dbReference type="SUPFAM" id="SSF55464">
    <property type="entry name" value="Origin of replication-binding domain, RBD-like"/>
    <property type="match status" value="1"/>
</dbReference>
<reference evidence="2 3" key="1">
    <citation type="submission" date="2019-03" db="EMBL/GenBank/DDBJ databases">
        <title>Paracraurococcus aquatilis NE82 genome sequence.</title>
        <authorList>
            <person name="Zhao Y."/>
            <person name="Du Z."/>
        </authorList>
    </citation>
    <scope>NUCLEOTIDE SEQUENCE [LARGE SCALE GENOMIC DNA]</scope>
    <source>
        <strain evidence="2 3">NE82</strain>
    </source>
</reference>
<dbReference type="Pfam" id="PF13604">
    <property type="entry name" value="AAA_30"/>
    <property type="match status" value="1"/>
</dbReference>
<dbReference type="Gene3D" id="3.40.50.300">
    <property type="entry name" value="P-loop containing nucleotide triphosphate hydrolases"/>
    <property type="match status" value="2"/>
</dbReference>
<feature type="domain" description="TrwC relaxase" evidence="1">
    <location>
        <begin position="97"/>
        <end position="393"/>
    </location>
</feature>
<dbReference type="Proteomes" id="UP000295023">
    <property type="component" value="Unassembled WGS sequence"/>
</dbReference>
<dbReference type="NCBIfam" id="NF041492">
    <property type="entry name" value="MobF"/>
    <property type="match status" value="1"/>
</dbReference>
<dbReference type="SUPFAM" id="SSF52540">
    <property type="entry name" value="P-loop containing nucleoside triphosphate hydrolases"/>
    <property type="match status" value="2"/>
</dbReference>
<organism evidence="2 3">
    <name type="scientific">Roseicella aquatilis</name>
    <dbReference type="NCBI Taxonomy" id="2527868"/>
    <lineage>
        <taxon>Bacteria</taxon>
        <taxon>Pseudomonadati</taxon>
        <taxon>Pseudomonadota</taxon>
        <taxon>Alphaproteobacteria</taxon>
        <taxon>Acetobacterales</taxon>
        <taxon>Roseomonadaceae</taxon>
        <taxon>Roseicella</taxon>
    </lineage>
</organism>
<gene>
    <name evidence="2" type="ORF">EXY23_20865</name>
</gene>
<accession>A0A4R4D9H6</accession>
<evidence type="ECO:0000259" key="1">
    <source>
        <dbReference type="Pfam" id="PF08751"/>
    </source>
</evidence>